<evidence type="ECO:0000256" key="1">
    <source>
        <dbReference type="SAM" id="MobiDB-lite"/>
    </source>
</evidence>
<dbReference type="Proteomes" id="UP001428341">
    <property type="component" value="Unassembled WGS sequence"/>
</dbReference>
<evidence type="ECO:0000313" key="3">
    <source>
        <dbReference type="Proteomes" id="UP001428341"/>
    </source>
</evidence>
<gene>
    <name evidence="2" type="ORF">WN944_018223</name>
</gene>
<evidence type="ECO:0000313" key="2">
    <source>
        <dbReference type="EMBL" id="KAK9186834.1"/>
    </source>
</evidence>
<dbReference type="EMBL" id="JBCGBO010000007">
    <property type="protein sequence ID" value="KAK9186834.1"/>
    <property type="molecule type" value="Genomic_DNA"/>
</dbReference>
<name>A0AAP0LXN4_9ROSI</name>
<feature type="compositionally biased region" description="Basic residues" evidence="1">
    <location>
        <begin position="1"/>
        <end position="10"/>
    </location>
</feature>
<reference evidence="2 3" key="1">
    <citation type="submission" date="2024-05" db="EMBL/GenBank/DDBJ databases">
        <title>Haplotype-resolved chromosome-level genome assembly of Huyou (Citrus changshanensis).</title>
        <authorList>
            <person name="Miao C."/>
            <person name="Chen W."/>
            <person name="Wu Y."/>
            <person name="Wang L."/>
            <person name="Zhao S."/>
            <person name="Grierson D."/>
            <person name="Xu C."/>
            <person name="Chen K."/>
        </authorList>
    </citation>
    <scope>NUCLEOTIDE SEQUENCE [LARGE SCALE GENOMIC DNA]</scope>
    <source>
        <strain evidence="2">01-14</strain>
        <tissue evidence="2">Leaf</tissue>
    </source>
</reference>
<accession>A0AAP0LXN4</accession>
<keyword evidence="3" id="KW-1185">Reference proteome</keyword>
<sequence>MSSTRRTRRRAAAEQQQQGEGEGEEQQPQNIEPSREQIKEEGGGENKQEQVGAKDDRIARDVTVQQYHDILSEDINLLKGLSKAIRKYCGGRSDVRFEKLIIDYCEIVDSPSSDFKGLGKRLCKLQKDYKLTDPVEDMMKDKVNLGGGFLDEQLLVVMDKDKAKRDILVAMRLLWNKINSVEDSTQRQPVTVAPSVEESKEKEEEEKQAGTKIAETDQVAKEVGDGFGGNLGGTNEDARDGDEEEEPKNIHEQSQEESKDEQEENYQVFDGFVGNLDGADEDARDKGSLELDQTISNIKDLPSLDEGFRTDDLDEYLQKLKEEQENEAKKQRRM</sequence>
<protein>
    <submittedName>
        <fullName evidence="2">Uncharacterized protein</fullName>
    </submittedName>
</protein>
<feature type="compositionally biased region" description="Basic and acidic residues" evidence="1">
    <location>
        <begin position="247"/>
        <end position="257"/>
    </location>
</feature>
<feature type="region of interest" description="Disordered" evidence="1">
    <location>
        <begin position="1"/>
        <end position="57"/>
    </location>
</feature>
<comment type="caution">
    <text evidence="2">The sequence shown here is derived from an EMBL/GenBank/DDBJ whole genome shotgun (WGS) entry which is preliminary data.</text>
</comment>
<dbReference type="AlphaFoldDB" id="A0AAP0LXN4"/>
<proteinExistence type="predicted"/>
<feature type="compositionally biased region" description="Basic and acidic residues" evidence="1">
    <location>
        <begin position="33"/>
        <end position="57"/>
    </location>
</feature>
<feature type="region of interest" description="Disordered" evidence="1">
    <location>
        <begin position="184"/>
        <end position="291"/>
    </location>
</feature>
<feature type="compositionally biased region" description="Basic and acidic residues" evidence="1">
    <location>
        <begin position="197"/>
        <end position="224"/>
    </location>
</feature>
<organism evidence="2 3">
    <name type="scientific">Citrus x changshan-huyou</name>
    <dbReference type="NCBI Taxonomy" id="2935761"/>
    <lineage>
        <taxon>Eukaryota</taxon>
        <taxon>Viridiplantae</taxon>
        <taxon>Streptophyta</taxon>
        <taxon>Embryophyta</taxon>
        <taxon>Tracheophyta</taxon>
        <taxon>Spermatophyta</taxon>
        <taxon>Magnoliopsida</taxon>
        <taxon>eudicotyledons</taxon>
        <taxon>Gunneridae</taxon>
        <taxon>Pentapetalae</taxon>
        <taxon>rosids</taxon>
        <taxon>malvids</taxon>
        <taxon>Sapindales</taxon>
        <taxon>Rutaceae</taxon>
        <taxon>Aurantioideae</taxon>
        <taxon>Citrus</taxon>
    </lineage>
</organism>